<protein>
    <recommendedName>
        <fullName evidence="3">HicB-like antitoxin of toxin-antitoxin system domain-containing protein</fullName>
    </recommendedName>
</protein>
<proteinExistence type="predicted"/>
<dbReference type="Gene3D" id="3.30.160.250">
    <property type="match status" value="1"/>
</dbReference>
<dbReference type="InterPro" id="IPR035069">
    <property type="entry name" value="TTHA1013/TTHA0281-like"/>
</dbReference>
<dbReference type="AlphaFoldDB" id="A0A0R1JZ35"/>
<sequence>MTNTNIVTYPAVFTATEDDGYFVTFPDIDRATTSGQSLGESLVNATTVLGRALKNHRDDLPVATTLTELTHQHPTEFIQFVAVDLDHAPEQSLPEDTGEIRVAG</sequence>
<name>A0A0R1JZ35_9LACO</name>
<dbReference type="EMBL" id="AZDT01000019">
    <property type="protein sequence ID" value="KRK76461.1"/>
    <property type="molecule type" value="Genomic_DNA"/>
</dbReference>
<gene>
    <name evidence="1" type="ORF">FD30_GL001398</name>
</gene>
<comment type="caution">
    <text evidence="1">The sequence shown here is derived from an EMBL/GenBank/DDBJ whole genome shotgun (WGS) entry which is preliminary data.</text>
</comment>
<reference evidence="1 2" key="1">
    <citation type="journal article" date="2015" name="Genome Announc.">
        <title>Expanding the biotechnology potential of lactobacilli through comparative genomics of 213 strains and associated genera.</title>
        <authorList>
            <person name="Sun Z."/>
            <person name="Harris H.M."/>
            <person name="McCann A."/>
            <person name="Guo C."/>
            <person name="Argimon S."/>
            <person name="Zhang W."/>
            <person name="Yang X."/>
            <person name="Jeffery I.B."/>
            <person name="Cooney J.C."/>
            <person name="Kagawa T.F."/>
            <person name="Liu W."/>
            <person name="Song Y."/>
            <person name="Salvetti E."/>
            <person name="Wrobel A."/>
            <person name="Rasinkangas P."/>
            <person name="Parkhill J."/>
            <person name="Rea M.C."/>
            <person name="O'Sullivan O."/>
            <person name="Ritari J."/>
            <person name="Douillard F.P."/>
            <person name="Paul Ross R."/>
            <person name="Yang R."/>
            <person name="Briner A.E."/>
            <person name="Felis G.E."/>
            <person name="de Vos W.M."/>
            <person name="Barrangou R."/>
            <person name="Klaenhammer T.R."/>
            <person name="Caufield P.W."/>
            <person name="Cui Y."/>
            <person name="Zhang H."/>
            <person name="O'Toole P.W."/>
        </authorList>
    </citation>
    <scope>NUCLEOTIDE SEQUENCE [LARGE SCALE GENOMIC DNA]</scope>
    <source>
        <strain evidence="1 2">DSM 19117</strain>
    </source>
</reference>
<evidence type="ECO:0000313" key="2">
    <source>
        <dbReference type="Proteomes" id="UP000051162"/>
    </source>
</evidence>
<dbReference type="Proteomes" id="UP000051162">
    <property type="component" value="Unassembled WGS sequence"/>
</dbReference>
<accession>A0A0R1JZ35</accession>
<dbReference type="GeneID" id="84782275"/>
<keyword evidence="2" id="KW-1185">Reference proteome</keyword>
<evidence type="ECO:0008006" key="3">
    <source>
        <dbReference type="Google" id="ProtNLM"/>
    </source>
</evidence>
<dbReference type="STRING" id="1423773.FD30_GL001398"/>
<evidence type="ECO:0000313" key="1">
    <source>
        <dbReference type="EMBL" id="KRK76461.1"/>
    </source>
</evidence>
<dbReference type="PATRIC" id="fig|1423773.3.peg.1433"/>
<dbReference type="OrthoDB" id="5419659at2"/>
<organism evidence="1 2">
    <name type="scientific">Levilactobacillus namurensis DSM 19117</name>
    <dbReference type="NCBI Taxonomy" id="1423773"/>
    <lineage>
        <taxon>Bacteria</taxon>
        <taxon>Bacillati</taxon>
        <taxon>Bacillota</taxon>
        <taxon>Bacilli</taxon>
        <taxon>Lactobacillales</taxon>
        <taxon>Lactobacillaceae</taxon>
        <taxon>Levilactobacillus</taxon>
    </lineage>
</organism>
<dbReference type="RefSeq" id="WP_056943976.1">
    <property type="nucleotide sequence ID" value="NZ_AZDT01000019.1"/>
</dbReference>
<dbReference type="SUPFAM" id="SSF143100">
    <property type="entry name" value="TTHA1013/TTHA0281-like"/>
    <property type="match status" value="1"/>
</dbReference>